<dbReference type="InterPro" id="IPR001433">
    <property type="entry name" value="OxRdtase_FAD/NAD-bd"/>
</dbReference>
<dbReference type="GO" id="GO:0010181">
    <property type="term" value="F:FMN binding"/>
    <property type="evidence" value="ECO:0007669"/>
    <property type="project" value="InterPro"/>
</dbReference>
<keyword evidence="4" id="KW-1133">Transmembrane helix</keyword>
<dbReference type="GO" id="GO:0050667">
    <property type="term" value="P:homocysteine metabolic process"/>
    <property type="evidence" value="ECO:0007669"/>
    <property type="project" value="TreeGrafter"/>
</dbReference>
<dbReference type="GO" id="GO:0050660">
    <property type="term" value="F:flavin adenine dinucleotide binding"/>
    <property type="evidence" value="ECO:0007669"/>
    <property type="project" value="TreeGrafter"/>
</dbReference>
<keyword evidence="4" id="KW-0472">Membrane</keyword>
<dbReference type="EMBL" id="CABPSL010000003">
    <property type="protein sequence ID" value="VVD86352.1"/>
    <property type="molecule type" value="Genomic_DNA"/>
</dbReference>
<evidence type="ECO:0000313" key="8">
    <source>
        <dbReference type="Proteomes" id="UP000384354"/>
    </source>
</evidence>
<sequence length="736" mass="78758">MLRKLHSIPGLIAALLMTVVAMTGAVLSVNPAIEHASAVRSDLTSLSVATLAYRVSTSVPDVETLVRRPSGEILAYYHAGGEQHASIIDPATGKAVGDYRPSPVERWVKNLHRKLFLGDAGRIATGATAAFMLFAVLSGLVLLARRMGGWKHILAPIRGDGLQRLHNETARAVLAGLTLSAMTGVVMSLTTFGVIPEGGAQEPSLVVSATTTSPMPLRQLPALAIDVSRLRQLTFANAADPSSVVEVNTTDGVGYVDPSSGRWLAFQPADAWQRLQGVVRMLHTGEGLWWLGLILGASSASVPLLAATGLLLWLRRRRGMPKLACNVPARDADTVLLVGTDGNSTWGFASALHAALTQAGFRVHIAPMNDFAVGYRSLKCLLVLTATYGDGDAPESATRFLPKLERLTIPGGVAFGVLGFGDRQFPHFCGYARTVHDALSAKGLDALTDPGTVDRQSEPEFRQWCTGLAERLGVPLDIHYTPLLPPTISLKLVSRDDYGAGTDDMTSVLRFMPAEGAGVWATLRRPRLPRFETGDLLGVVPPGATSPRYYSLASATADGLIEICVRRHPNGVCSGYLTGLQPGEAVEAFMRSHACFRPGAGSAPVILIGAGTGIGPLIGFIRHNASRRPMHLYFGARDADDGFLYRDELEHLVADRRLQALTTAFSRSGSRSYVQERLVADAQSLRTLVAHGAQIMVCGGRGMAEGVAQAWERILTDTGLSVEQLRGQGRYVEDVY</sequence>
<dbReference type="Gene3D" id="3.40.50.360">
    <property type="match status" value="1"/>
</dbReference>
<feature type="domain" description="Flavodoxin-like" evidence="5">
    <location>
        <begin position="334"/>
        <end position="469"/>
    </location>
</feature>
<evidence type="ECO:0000313" key="7">
    <source>
        <dbReference type="EMBL" id="VVD86352.1"/>
    </source>
</evidence>
<dbReference type="CDD" id="cd06201">
    <property type="entry name" value="SiR_like2"/>
    <property type="match status" value="1"/>
</dbReference>
<dbReference type="GO" id="GO:0005829">
    <property type="term" value="C:cytosol"/>
    <property type="evidence" value="ECO:0007669"/>
    <property type="project" value="TreeGrafter"/>
</dbReference>
<keyword evidence="4" id="KW-0812">Transmembrane</keyword>
<dbReference type="SUPFAM" id="SSF52343">
    <property type="entry name" value="Ferredoxin reductase-like, C-terminal NADP-linked domain"/>
    <property type="match status" value="1"/>
</dbReference>
<dbReference type="SUPFAM" id="SSF63380">
    <property type="entry name" value="Riboflavin synthase domain-like"/>
    <property type="match status" value="1"/>
</dbReference>
<gene>
    <name evidence="7" type="ORF">PCE31106_01380</name>
</gene>
<dbReference type="EC" id="1.6.2.4" evidence="3"/>
<dbReference type="InterPro" id="IPR017938">
    <property type="entry name" value="Riboflavin_synthase-like_b-brl"/>
</dbReference>
<dbReference type="Pfam" id="PF00258">
    <property type="entry name" value="Flavodoxin_1"/>
    <property type="match status" value="1"/>
</dbReference>
<feature type="transmembrane region" description="Helical" evidence="4">
    <location>
        <begin position="288"/>
        <end position="314"/>
    </location>
</feature>
<name>A0A5E4TGH4_9BURK</name>
<dbReference type="SUPFAM" id="SSF52218">
    <property type="entry name" value="Flavoproteins"/>
    <property type="match status" value="1"/>
</dbReference>
<keyword evidence="2" id="KW-0288">FMN</keyword>
<dbReference type="InterPro" id="IPR008254">
    <property type="entry name" value="Flavodoxin/NO_synth"/>
</dbReference>
<dbReference type="Proteomes" id="UP000384354">
    <property type="component" value="Unassembled WGS sequence"/>
</dbReference>
<keyword evidence="1" id="KW-0285">Flavoprotein</keyword>
<dbReference type="Pfam" id="PF00175">
    <property type="entry name" value="NAD_binding_1"/>
    <property type="match status" value="1"/>
</dbReference>
<evidence type="ECO:0000256" key="1">
    <source>
        <dbReference type="ARBA" id="ARBA00022630"/>
    </source>
</evidence>
<protein>
    <recommendedName>
        <fullName evidence="3">NADPH--hemoprotein reductase</fullName>
        <ecNumber evidence="3">1.6.2.4</ecNumber>
    </recommendedName>
</protein>
<evidence type="ECO:0000259" key="5">
    <source>
        <dbReference type="PROSITE" id="PS50902"/>
    </source>
</evidence>
<accession>A0A5E4TGH4</accession>
<dbReference type="RefSeq" id="WP_150562816.1">
    <property type="nucleotide sequence ID" value="NZ_CABPSL010000003.1"/>
</dbReference>
<dbReference type="PRINTS" id="PR00371">
    <property type="entry name" value="FPNCR"/>
</dbReference>
<evidence type="ECO:0000256" key="4">
    <source>
        <dbReference type="SAM" id="Phobius"/>
    </source>
</evidence>
<dbReference type="InterPro" id="IPR001709">
    <property type="entry name" value="Flavoprot_Pyr_Nucl_cyt_Rdtase"/>
</dbReference>
<evidence type="ECO:0000259" key="6">
    <source>
        <dbReference type="PROSITE" id="PS51384"/>
    </source>
</evidence>
<proteinExistence type="predicted"/>
<dbReference type="InterPro" id="IPR017927">
    <property type="entry name" value="FAD-bd_FR_type"/>
</dbReference>
<feature type="domain" description="FAD-binding FR-type" evidence="6">
    <location>
        <begin position="485"/>
        <end position="599"/>
    </location>
</feature>
<dbReference type="Gene3D" id="2.40.30.10">
    <property type="entry name" value="Translation factors"/>
    <property type="match status" value="1"/>
</dbReference>
<dbReference type="PROSITE" id="PS51384">
    <property type="entry name" value="FAD_FR"/>
    <property type="match status" value="1"/>
</dbReference>
<dbReference type="AlphaFoldDB" id="A0A5E4TGH4"/>
<dbReference type="GO" id="GO:0030586">
    <property type="term" value="F:[methionine synthase] reductase (NADPH) activity"/>
    <property type="evidence" value="ECO:0007669"/>
    <property type="project" value="TreeGrafter"/>
</dbReference>
<dbReference type="Pfam" id="PF03929">
    <property type="entry name" value="PepSY_TM"/>
    <property type="match status" value="1"/>
</dbReference>
<feature type="transmembrane region" description="Helical" evidence="4">
    <location>
        <begin position="172"/>
        <end position="195"/>
    </location>
</feature>
<feature type="transmembrane region" description="Helical" evidence="4">
    <location>
        <begin position="123"/>
        <end position="144"/>
    </location>
</feature>
<dbReference type="Gene3D" id="3.40.50.80">
    <property type="entry name" value="Nucleotide-binding domain of ferredoxin-NADP reductase (FNR) module"/>
    <property type="match status" value="1"/>
</dbReference>
<organism evidence="7 8">
    <name type="scientific">Pandoraea cepalis</name>
    <dbReference type="NCBI Taxonomy" id="2508294"/>
    <lineage>
        <taxon>Bacteria</taxon>
        <taxon>Pseudomonadati</taxon>
        <taxon>Pseudomonadota</taxon>
        <taxon>Betaproteobacteria</taxon>
        <taxon>Burkholderiales</taxon>
        <taxon>Burkholderiaceae</taxon>
        <taxon>Pandoraea</taxon>
    </lineage>
</organism>
<dbReference type="PROSITE" id="PS50902">
    <property type="entry name" value="FLAVODOXIN_LIKE"/>
    <property type="match status" value="1"/>
</dbReference>
<evidence type="ECO:0000256" key="2">
    <source>
        <dbReference type="ARBA" id="ARBA00022643"/>
    </source>
</evidence>
<dbReference type="GO" id="GO:0009086">
    <property type="term" value="P:methionine biosynthetic process"/>
    <property type="evidence" value="ECO:0007669"/>
    <property type="project" value="TreeGrafter"/>
</dbReference>
<reference evidence="7 8" key="1">
    <citation type="submission" date="2019-08" db="EMBL/GenBank/DDBJ databases">
        <authorList>
            <person name="Peeters C."/>
        </authorList>
    </citation>
    <scope>NUCLEOTIDE SEQUENCE [LARGE SCALE GENOMIC DNA]</scope>
    <source>
        <strain evidence="7 8">LMG 31106</strain>
    </source>
</reference>
<dbReference type="InterPro" id="IPR005625">
    <property type="entry name" value="PepSY-ass_TM"/>
</dbReference>
<evidence type="ECO:0000256" key="3">
    <source>
        <dbReference type="ARBA" id="ARBA00023797"/>
    </source>
</evidence>
<dbReference type="InterPro" id="IPR039261">
    <property type="entry name" value="FNR_nucleotide-bd"/>
</dbReference>
<dbReference type="InterPro" id="IPR029039">
    <property type="entry name" value="Flavoprotein-like_sf"/>
</dbReference>
<dbReference type="OrthoDB" id="9816402at2"/>
<dbReference type="PANTHER" id="PTHR19384:SF17">
    <property type="entry name" value="NADPH--CYTOCHROME P450 REDUCTASE"/>
    <property type="match status" value="1"/>
</dbReference>
<dbReference type="PANTHER" id="PTHR19384">
    <property type="entry name" value="NITRIC OXIDE SYNTHASE-RELATED"/>
    <property type="match status" value="1"/>
</dbReference>